<dbReference type="SMART" id="SM00198">
    <property type="entry name" value="SCP"/>
    <property type="match status" value="1"/>
</dbReference>
<feature type="domain" description="SCP" evidence="1">
    <location>
        <begin position="20"/>
        <end position="153"/>
    </location>
</feature>
<evidence type="ECO:0000313" key="2">
    <source>
        <dbReference type="EMBL" id="KAK7060385.1"/>
    </source>
</evidence>
<dbReference type="Pfam" id="PF00188">
    <property type="entry name" value="CAP"/>
    <property type="match status" value="1"/>
</dbReference>
<dbReference type="PANTHER" id="PTHR10334">
    <property type="entry name" value="CYSTEINE-RICH SECRETORY PROTEIN-RELATED"/>
    <property type="match status" value="1"/>
</dbReference>
<evidence type="ECO:0000313" key="3">
    <source>
        <dbReference type="Proteomes" id="UP001383192"/>
    </source>
</evidence>
<dbReference type="PRINTS" id="PR00837">
    <property type="entry name" value="V5TPXLIKE"/>
</dbReference>
<gene>
    <name evidence="2" type="ORF">VNI00_001150</name>
</gene>
<proteinExistence type="predicted"/>
<protein>
    <recommendedName>
        <fullName evidence="1">SCP domain-containing protein</fullName>
    </recommendedName>
</protein>
<name>A0AAW0E7U4_9AGAR</name>
<evidence type="ECO:0000259" key="1">
    <source>
        <dbReference type="SMART" id="SM00198"/>
    </source>
</evidence>
<accession>A0AAW0E7U4</accession>
<dbReference type="AlphaFoldDB" id="A0AAW0E7U4"/>
<dbReference type="InterPro" id="IPR014044">
    <property type="entry name" value="CAP_dom"/>
</dbReference>
<keyword evidence="3" id="KW-1185">Reference proteome</keyword>
<organism evidence="2 3">
    <name type="scientific">Paramarasmius palmivorus</name>
    <dbReference type="NCBI Taxonomy" id="297713"/>
    <lineage>
        <taxon>Eukaryota</taxon>
        <taxon>Fungi</taxon>
        <taxon>Dikarya</taxon>
        <taxon>Basidiomycota</taxon>
        <taxon>Agaricomycotina</taxon>
        <taxon>Agaricomycetes</taxon>
        <taxon>Agaricomycetidae</taxon>
        <taxon>Agaricales</taxon>
        <taxon>Marasmiineae</taxon>
        <taxon>Marasmiaceae</taxon>
        <taxon>Paramarasmius</taxon>
    </lineage>
</organism>
<dbReference type="Gene3D" id="3.40.33.10">
    <property type="entry name" value="CAP"/>
    <property type="match status" value="1"/>
</dbReference>
<comment type="caution">
    <text evidence="2">The sequence shown here is derived from an EMBL/GenBank/DDBJ whole genome shotgun (WGS) entry which is preliminary data.</text>
</comment>
<reference evidence="2 3" key="1">
    <citation type="submission" date="2024-01" db="EMBL/GenBank/DDBJ databases">
        <title>A draft genome for a cacao thread blight-causing isolate of Paramarasmius palmivorus.</title>
        <authorList>
            <person name="Baruah I.K."/>
            <person name="Bukari Y."/>
            <person name="Amoako-Attah I."/>
            <person name="Meinhardt L.W."/>
            <person name="Bailey B.A."/>
            <person name="Cohen S.P."/>
        </authorList>
    </citation>
    <scope>NUCLEOTIDE SEQUENCE [LARGE SCALE GENOMIC DNA]</scope>
    <source>
        <strain evidence="2 3">GH-12</strain>
    </source>
</reference>
<dbReference type="SUPFAM" id="SSF55797">
    <property type="entry name" value="PR-1-like"/>
    <property type="match status" value="1"/>
</dbReference>
<dbReference type="InterPro" id="IPR035940">
    <property type="entry name" value="CAP_sf"/>
</dbReference>
<sequence length="180" mass="19738">MPFSFALATPRLASRELSRVQRAQFLNVHNSERSSHGANPVQWSTDLEQKAESWASQCQFKGTEGSLSDTQYGENIVAATGDFSINDAVRTFLSDKDEYSPENPVYNHWTQVVWKSTTEIGCSISSCDGIFGPEYGTATLVVCLYGPAGNIVGEAPYVSSDHSFIMQSIVLTLMIFHAQG</sequence>
<dbReference type="EMBL" id="JAYKXP010000003">
    <property type="protein sequence ID" value="KAK7060385.1"/>
    <property type="molecule type" value="Genomic_DNA"/>
</dbReference>
<dbReference type="Proteomes" id="UP001383192">
    <property type="component" value="Unassembled WGS sequence"/>
</dbReference>
<dbReference type="InterPro" id="IPR001283">
    <property type="entry name" value="CRISP-related"/>
</dbReference>